<reference evidence="1" key="1">
    <citation type="submission" date="2022-09" db="EMBL/GenBank/DDBJ databases">
        <title>Draft genome sequence of Coprococcus comes strain 31264.</title>
        <authorList>
            <person name="Atsushi H."/>
            <person name="Moriya O."/>
            <person name="Mitsuo S."/>
        </authorList>
    </citation>
    <scope>NUCLEOTIDE SEQUENCE</scope>
    <source>
        <strain evidence="1">JCM 31264</strain>
    </source>
</reference>
<dbReference type="SUPFAM" id="SSF51713">
    <property type="entry name" value="tRNA-guanine transglycosylase"/>
    <property type="match status" value="1"/>
</dbReference>
<proteinExistence type="predicted"/>
<evidence type="ECO:0000313" key="1">
    <source>
        <dbReference type="EMBL" id="GLG88062.1"/>
    </source>
</evidence>
<accession>A0AA37V783</accession>
<dbReference type="GO" id="GO:0006400">
    <property type="term" value="P:tRNA modification"/>
    <property type="evidence" value="ECO:0007669"/>
    <property type="project" value="InterPro"/>
</dbReference>
<dbReference type="Proteomes" id="UP001145109">
    <property type="component" value="Unassembled WGS sequence"/>
</dbReference>
<organism evidence="1 2">
    <name type="scientific">Coprococcus comes</name>
    <dbReference type="NCBI Taxonomy" id="410072"/>
    <lineage>
        <taxon>Bacteria</taxon>
        <taxon>Bacillati</taxon>
        <taxon>Bacillota</taxon>
        <taxon>Clostridia</taxon>
        <taxon>Lachnospirales</taxon>
        <taxon>Lachnospiraceae</taxon>
        <taxon>Coprococcus</taxon>
    </lineage>
</organism>
<reference evidence="1" key="2">
    <citation type="submission" date="2022-11" db="EMBL/GenBank/DDBJ databases">
        <title>Draft genome sequence of Coprococcus comes strain 31264.</title>
        <authorList>
            <person name="Hisatomi A."/>
            <person name="Ohkuma M."/>
            <person name="Sakamoto M."/>
        </authorList>
    </citation>
    <scope>NUCLEOTIDE SEQUENCE</scope>
    <source>
        <strain evidence="1">JCM 31264</strain>
    </source>
</reference>
<comment type="caution">
    <text evidence="1">The sequence shown here is derived from an EMBL/GenBank/DDBJ whole genome shotgun (WGS) entry which is preliminary data.</text>
</comment>
<gene>
    <name evidence="1" type="ORF">comes_26090</name>
</gene>
<dbReference type="RefSeq" id="WP_055249070.1">
    <property type="nucleotide sequence ID" value="NZ_BSCI01000017.1"/>
</dbReference>
<protein>
    <submittedName>
        <fullName evidence="1">Uncharacterized protein</fullName>
    </submittedName>
</protein>
<dbReference type="InterPro" id="IPR036511">
    <property type="entry name" value="TGT-like_sf"/>
</dbReference>
<name>A0AA37V783_9FIRM</name>
<dbReference type="AlphaFoldDB" id="A0AA37V783"/>
<sequence>MHYEIHNKKLPIPSFFQVYNFGGGRGDKDREIVYSEFTKDTPALINYYYINNEYPHEFQYKIFDDLSGYDTVGDLYNVIRKELITKGELFSDYNSPEYDFNDKVFLLDSGAASIVKQVAVDIKYDKEIFREALIKHLHRYYDFAHELKFDIVVGFDLGGKYTEKDGKNDVKLKEFLLSLDTDDINNFLIEESVKYLSKKVDYYPCVLATVHGKTPDDYKACANYILELEKKYNYRFWGFALGGIASYKKLDKSWFDGISFKNLNKNDFAPLVGPAIASRIVRSLDKERPIHALGCGGYPNIVSNYFCGATSFDAATPARRVCDGNKDSAALVHTKIHYKKGKPGFSQYFIGGFNVDGSQRKENPDYINLNEVPDDMEMCGCPACQSAESILNIKNIYAKKVNDDKEAFFYSRQLMGLHAVFQHKLLCEKVAEYDDLESFCSKYSNDLNDGILKVYKQL</sequence>
<dbReference type="Gene3D" id="3.20.20.105">
    <property type="entry name" value="Queuine tRNA-ribosyltransferase-like"/>
    <property type="match status" value="1"/>
</dbReference>
<evidence type="ECO:0000313" key="2">
    <source>
        <dbReference type="Proteomes" id="UP001145109"/>
    </source>
</evidence>
<dbReference type="EMBL" id="BSCI01000017">
    <property type="protein sequence ID" value="GLG88062.1"/>
    <property type="molecule type" value="Genomic_DNA"/>
</dbReference>